<dbReference type="AlphaFoldDB" id="M5GDB4"/>
<dbReference type="GeneID" id="63682855"/>
<organism evidence="3 4">
    <name type="scientific">Dacryopinax primogenitus (strain DJM 731)</name>
    <name type="common">Brown rot fungus</name>
    <dbReference type="NCBI Taxonomy" id="1858805"/>
    <lineage>
        <taxon>Eukaryota</taxon>
        <taxon>Fungi</taxon>
        <taxon>Dikarya</taxon>
        <taxon>Basidiomycota</taxon>
        <taxon>Agaricomycotina</taxon>
        <taxon>Dacrymycetes</taxon>
        <taxon>Dacrymycetales</taxon>
        <taxon>Dacrymycetaceae</taxon>
        <taxon>Dacryopinax</taxon>
    </lineage>
</organism>
<dbReference type="OMA" id="DIPRRIN"/>
<keyword evidence="2" id="KW-0812">Transmembrane</keyword>
<feature type="region of interest" description="Disordered" evidence="1">
    <location>
        <begin position="144"/>
        <end position="169"/>
    </location>
</feature>
<dbReference type="Proteomes" id="UP000030653">
    <property type="component" value="Unassembled WGS sequence"/>
</dbReference>
<dbReference type="RefSeq" id="XP_040633579.1">
    <property type="nucleotide sequence ID" value="XM_040767793.1"/>
</dbReference>
<dbReference type="EMBL" id="JH795855">
    <property type="protein sequence ID" value="EJU06685.1"/>
    <property type="molecule type" value="Genomic_DNA"/>
</dbReference>
<name>M5GDB4_DACPD</name>
<reference evidence="3 4" key="1">
    <citation type="journal article" date="2012" name="Science">
        <title>The Paleozoic origin of enzymatic lignin decomposition reconstructed from 31 fungal genomes.</title>
        <authorList>
            <person name="Floudas D."/>
            <person name="Binder M."/>
            <person name="Riley R."/>
            <person name="Barry K."/>
            <person name="Blanchette R.A."/>
            <person name="Henrissat B."/>
            <person name="Martinez A.T."/>
            <person name="Otillar R."/>
            <person name="Spatafora J.W."/>
            <person name="Yadav J.S."/>
            <person name="Aerts A."/>
            <person name="Benoit I."/>
            <person name="Boyd A."/>
            <person name="Carlson A."/>
            <person name="Copeland A."/>
            <person name="Coutinho P.M."/>
            <person name="de Vries R.P."/>
            <person name="Ferreira P."/>
            <person name="Findley K."/>
            <person name="Foster B."/>
            <person name="Gaskell J."/>
            <person name="Glotzer D."/>
            <person name="Gorecki P."/>
            <person name="Heitman J."/>
            <person name="Hesse C."/>
            <person name="Hori C."/>
            <person name="Igarashi K."/>
            <person name="Jurgens J.A."/>
            <person name="Kallen N."/>
            <person name="Kersten P."/>
            <person name="Kohler A."/>
            <person name="Kuees U."/>
            <person name="Kumar T.K.A."/>
            <person name="Kuo A."/>
            <person name="LaButti K."/>
            <person name="Larrondo L.F."/>
            <person name="Lindquist E."/>
            <person name="Ling A."/>
            <person name="Lombard V."/>
            <person name="Lucas S."/>
            <person name="Lundell T."/>
            <person name="Martin R."/>
            <person name="McLaughlin D.J."/>
            <person name="Morgenstern I."/>
            <person name="Morin E."/>
            <person name="Murat C."/>
            <person name="Nagy L.G."/>
            <person name="Nolan M."/>
            <person name="Ohm R.A."/>
            <person name="Patyshakuliyeva A."/>
            <person name="Rokas A."/>
            <person name="Ruiz-Duenas F.J."/>
            <person name="Sabat G."/>
            <person name="Salamov A."/>
            <person name="Samejima M."/>
            <person name="Schmutz J."/>
            <person name="Slot J.C."/>
            <person name="St John F."/>
            <person name="Stenlid J."/>
            <person name="Sun H."/>
            <person name="Sun S."/>
            <person name="Syed K."/>
            <person name="Tsang A."/>
            <person name="Wiebenga A."/>
            <person name="Young D."/>
            <person name="Pisabarro A."/>
            <person name="Eastwood D.C."/>
            <person name="Martin F."/>
            <person name="Cullen D."/>
            <person name="Grigoriev I.V."/>
            <person name="Hibbett D.S."/>
        </authorList>
    </citation>
    <scope>NUCLEOTIDE SEQUENCE [LARGE SCALE GENOMIC DNA]</scope>
    <source>
        <strain evidence="3 4">DJM-731 SS1</strain>
    </source>
</reference>
<proteinExistence type="predicted"/>
<evidence type="ECO:0000256" key="2">
    <source>
        <dbReference type="SAM" id="Phobius"/>
    </source>
</evidence>
<accession>M5GDB4</accession>
<evidence type="ECO:0000313" key="3">
    <source>
        <dbReference type="EMBL" id="EJU06685.1"/>
    </source>
</evidence>
<feature type="transmembrane region" description="Helical" evidence="2">
    <location>
        <begin position="12"/>
        <end position="28"/>
    </location>
</feature>
<keyword evidence="2" id="KW-0472">Membrane</keyword>
<protein>
    <submittedName>
        <fullName evidence="3">Uncharacterized protein</fullName>
    </submittedName>
</protein>
<feature type="compositionally biased region" description="Polar residues" evidence="1">
    <location>
        <begin position="63"/>
        <end position="76"/>
    </location>
</feature>
<evidence type="ECO:0000256" key="1">
    <source>
        <dbReference type="SAM" id="MobiDB-lite"/>
    </source>
</evidence>
<evidence type="ECO:0000313" key="4">
    <source>
        <dbReference type="Proteomes" id="UP000030653"/>
    </source>
</evidence>
<dbReference type="HOGENOM" id="CLU_109488_0_0_1"/>
<gene>
    <name evidence="3" type="ORF">DACRYDRAFT_103633</name>
</gene>
<feature type="region of interest" description="Disordered" evidence="1">
    <location>
        <begin position="63"/>
        <end position="115"/>
    </location>
</feature>
<keyword evidence="4" id="KW-1185">Reference proteome</keyword>
<sequence length="169" mass="19326">MFHPYYRRGPSRLLWFLIGGGVFAWWYHHRDRKEAIMQGRTPEQWGWHGCHKWGRERWLENGPQQRQNGVPATGTSAAPAVAVDANNKPAATTTPQQGDPWEAEREKMRRVGQQSVEAASDIAELSLDGVLSAVEGLRSKLAEFRQQREQHRARSQSDPLKPTEPEYKV</sequence>
<keyword evidence="2" id="KW-1133">Transmembrane helix</keyword>
<dbReference type="OrthoDB" id="2960209at2759"/>